<sequence length="70" mass="7843">MKRLEGKSRARQAALCIGLIRHKGKEFIENRPLYALGVTTLGIAFLSQTRHFKSSIFGYQPVSLILGLLK</sequence>
<dbReference type="AlphaFoldDB" id="A0A120DFQ5"/>
<reference evidence="1 2" key="1">
    <citation type="submission" date="2015-11" db="EMBL/GenBank/DDBJ databases">
        <title>Draft WGS of Vibrio toranzoniae.</title>
        <authorList>
            <person name="Lasa A."/>
            <person name="Romalde J.L."/>
        </authorList>
    </citation>
    <scope>NUCLEOTIDE SEQUENCE [LARGE SCALE GENOMIC DNA]</scope>
    <source>
        <strain evidence="1 2">Vb 10.8</strain>
    </source>
</reference>
<gene>
    <name evidence="1" type="ORF">APQ14_15130</name>
</gene>
<accession>A0A120DFQ5</accession>
<evidence type="ECO:0000313" key="1">
    <source>
        <dbReference type="EMBL" id="KWT99687.1"/>
    </source>
</evidence>
<protein>
    <submittedName>
        <fullName evidence="1">Uncharacterized protein</fullName>
    </submittedName>
</protein>
<dbReference type="Proteomes" id="UP000057389">
    <property type="component" value="Unassembled WGS sequence"/>
</dbReference>
<comment type="caution">
    <text evidence="1">The sequence shown here is derived from an EMBL/GenBank/DDBJ whole genome shotgun (WGS) entry which is preliminary data.</text>
</comment>
<keyword evidence="2" id="KW-1185">Reference proteome</keyword>
<evidence type="ECO:0000313" key="2">
    <source>
        <dbReference type="Proteomes" id="UP000057389"/>
    </source>
</evidence>
<organism evidence="1 2">
    <name type="scientific">Vibrio toranzoniae</name>
    <dbReference type="NCBI Taxonomy" id="1194427"/>
    <lineage>
        <taxon>Bacteria</taxon>
        <taxon>Pseudomonadati</taxon>
        <taxon>Pseudomonadota</taxon>
        <taxon>Gammaproteobacteria</taxon>
        <taxon>Vibrionales</taxon>
        <taxon>Vibrionaceae</taxon>
        <taxon>Vibrio</taxon>
    </lineage>
</organism>
<name>A0A120DFQ5_9VIBR</name>
<dbReference type="EMBL" id="LMXU01000032">
    <property type="protein sequence ID" value="KWT99687.1"/>
    <property type="molecule type" value="Genomic_DNA"/>
</dbReference>
<proteinExistence type="predicted"/>